<name>A0A1M3TTU7_ASPLC</name>
<dbReference type="GO" id="GO:0006351">
    <property type="term" value="P:DNA-templated transcription"/>
    <property type="evidence" value="ECO:0007669"/>
    <property type="project" value="InterPro"/>
</dbReference>
<dbReference type="OrthoDB" id="6486656at2759"/>
<dbReference type="Proteomes" id="UP000184063">
    <property type="component" value="Unassembled WGS sequence"/>
</dbReference>
<dbReference type="PANTHER" id="PTHR46910:SF8">
    <property type="entry name" value="ZN(II)2CYS6 TRANSCRIPTION FACTOR (EUROFUNG)"/>
    <property type="match status" value="1"/>
</dbReference>
<evidence type="ECO:0000313" key="6">
    <source>
        <dbReference type="EMBL" id="OJZ90250.1"/>
    </source>
</evidence>
<sequence length="919" mass="102772">MPVWTVGQTIHYRSHGQLTCCDGWRLAPLFDSMSKARVGWKLIIQRDGTKAGHPKRAVTAVIERNDRGLVDGLFTRVIRRKRFIIHDVQRDRACLTRMGSGRWDDDWVLPPHFPRSRRTAALPKFKLRLCPIDNGNISNPRMSPIRQATQAMSAPLYRPESVMRVKDAGAIKLGATLSDLAPYVHGPSAKAVVQSRQRQTRTSAAIIDNEPQYTDGNCPSTSRTERTDTQLSEEMHQAQFLMEYGEAESTMGIAQKIYELDKQVIDEQSTSAIPGARTSTSVANRRTVAGGQRRPITSILGRHLPPTEVTYSLIEEYFDTVHWFSLVIYEPTFRIRLQSIIDGFAHPSQKSFLLLLAVMLGMSAWYRSQRTVTHAADSSKWRKLSADLMGLVELHVVELMDESSVTAAQVLILFGSHHVYHGRPNLSFSLLGATIKMSQAAGLHRESPTGKLEEIEERKRVWWTIYTWDRFASITYGRPLGINDKDCNLSMPADNLENPYFTAPGSEQGYAICYSPYQRELNTLYLMASPALEFIFGSRTSGSSKALTGDVYIELVKEATQNLQKWQNNLPDYLTLDFDRDFELDSGPSARAHALQSLSLQLTYDNVLIVLHRPLLARQVRHLSISHPTSGARLGTETPISHPEAGSPAQKLSPFEAMSPNEPVKSSMHWWNAALRTSRVTEVPVLAQLATDSHLVAFLAINIFHAAIVLAVMALSDPLSDSTQVAKRTITRILRLQSLLGERSALSRQSTTVLKNVVTLILRRESEAILAPVTRNSQQEGHTSSTGSASISVEDTLRLPLDAPITQTDSSLRRPTWPDYGRMHRLNESLASVQNGERNAIFLTLWDGSLQDTHGARDSQEQLPDTHEHAPAENSWHGSFENNWNDTSFPLEVPDIASDAFGDNGLYWLWDMSWAGADP</sequence>
<feature type="region of interest" description="Disordered" evidence="4">
    <location>
        <begin position="773"/>
        <end position="793"/>
    </location>
</feature>
<feature type="domain" description="Xylanolytic transcriptional activator regulatory" evidence="5">
    <location>
        <begin position="427"/>
        <end position="498"/>
    </location>
</feature>
<accession>A0A1M3TTU7</accession>
<gene>
    <name evidence="6" type="ORF">ASPFODRAFT_56581</name>
</gene>
<dbReference type="CDD" id="cd12148">
    <property type="entry name" value="fungal_TF_MHR"/>
    <property type="match status" value="1"/>
</dbReference>
<keyword evidence="1" id="KW-0805">Transcription regulation</keyword>
<feature type="compositionally biased region" description="Polar residues" evidence="4">
    <location>
        <begin position="774"/>
        <end position="793"/>
    </location>
</feature>
<evidence type="ECO:0000259" key="5">
    <source>
        <dbReference type="SMART" id="SM00906"/>
    </source>
</evidence>
<keyword evidence="2" id="KW-0804">Transcription</keyword>
<dbReference type="SMART" id="SM00906">
    <property type="entry name" value="Fungal_trans"/>
    <property type="match status" value="1"/>
</dbReference>
<dbReference type="InterPro" id="IPR050987">
    <property type="entry name" value="AtrR-like"/>
</dbReference>
<dbReference type="PANTHER" id="PTHR46910">
    <property type="entry name" value="TRANSCRIPTION FACTOR PDR1"/>
    <property type="match status" value="1"/>
</dbReference>
<protein>
    <recommendedName>
        <fullName evidence="5">Xylanolytic transcriptional activator regulatory domain-containing protein</fullName>
    </recommendedName>
</protein>
<dbReference type="GO" id="GO:0003700">
    <property type="term" value="F:DNA-binding transcription factor activity"/>
    <property type="evidence" value="ECO:0007669"/>
    <property type="project" value="InterPro"/>
</dbReference>
<evidence type="ECO:0000313" key="7">
    <source>
        <dbReference type="Proteomes" id="UP000184063"/>
    </source>
</evidence>
<evidence type="ECO:0000256" key="4">
    <source>
        <dbReference type="SAM" id="MobiDB-lite"/>
    </source>
</evidence>
<dbReference type="GO" id="GO:0003677">
    <property type="term" value="F:DNA binding"/>
    <property type="evidence" value="ECO:0007669"/>
    <property type="project" value="InterPro"/>
</dbReference>
<evidence type="ECO:0000256" key="1">
    <source>
        <dbReference type="ARBA" id="ARBA00023015"/>
    </source>
</evidence>
<dbReference type="GO" id="GO:0008270">
    <property type="term" value="F:zinc ion binding"/>
    <property type="evidence" value="ECO:0007669"/>
    <property type="project" value="InterPro"/>
</dbReference>
<keyword evidence="3" id="KW-0539">Nucleus</keyword>
<dbReference type="AlphaFoldDB" id="A0A1M3TTU7"/>
<feature type="compositionally biased region" description="Basic and acidic residues" evidence="4">
    <location>
        <begin position="854"/>
        <end position="871"/>
    </location>
</feature>
<evidence type="ECO:0000256" key="3">
    <source>
        <dbReference type="ARBA" id="ARBA00023242"/>
    </source>
</evidence>
<dbReference type="InterPro" id="IPR007219">
    <property type="entry name" value="XnlR_reg_dom"/>
</dbReference>
<dbReference type="VEuPathDB" id="FungiDB:ASPFODRAFT_56581"/>
<dbReference type="EMBL" id="KV878237">
    <property type="protein sequence ID" value="OJZ90250.1"/>
    <property type="molecule type" value="Genomic_DNA"/>
</dbReference>
<proteinExistence type="predicted"/>
<evidence type="ECO:0000256" key="2">
    <source>
        <dbReference type="ARBA" id="ARBA00023163"/>
    </source>
</evidence>
<organism evidence="6 7">
    <name type="scientific">Aspergillus luchuensis (strain CBS 106.47)</name>
    <dbReference type="NCBI Taxonomy" id="1137211"/>
    <lineage>
        <taxon>Eukaryota</taxon>
        <taxon>Fungi</taxon>
        <taxon>Dikarya</taxon>
        <taxon>Ascomycota</taxon>
        <taxon>Pezizomycotina</taxon>
        <taxon>Eurotiomycetes</taxon>
        <taxon>Eurotiomycetidae</taxon>
        <taxon>Eurotiales</taxon>
        <taxon>Aspergillaceae</taxon>
        <taxon>Aspergillus</taxon>
        <taxon>Aspergillus subgen. Circumdati</taxon>
    </lineage>
</organism>
<reference evidence="7" key="1">
    <citation type="journal article" date="2017" name="Genome Biol.">
        <title>Comparative genomics reveals high biological diversity and specific adaptations in the industrially and medically important fungal genus Aspergillus.</title>
        <authorList>
            <person name="de Vries R.P."/>
            <person name="Riley R."/>
            <person name="Wiebenga A."/>
            <person name="Aguilar-Osorio G."/>
            <person name="Amillis S."/>
            <person name="Uchima C.A."/>
            <person name="Anderluh G."/>
            <person name="Asadollahi M."/>
            <person name="Askin M."/>
            <person name="Barry K."/>
            <person name="Battaglia E."/>
            <person name="Bayram O."/>
            <person name="Benocci T."/>
            <person name="Braus-Stromeyer S.A."/>
            <person name="Caldana C."/>
            <person name="Canovas D."/>
            <person name="Cerqueira G.C."/>
            <person name="Chen F."/>
            <person name="Chen W."/>
            <person name="Choi C."/>
            <person name="Clum A."/>
            <person name="Dos Santos R.A."/>
            <person name="Damasio A.R."/>
            <person name="Diallinas G."/>
            <person name="Emri T."/>
            <person name="Fekete E."/>
            <person name="Flipphi M."/>
            <person name="Freyberg S."/>
            <person name="Gallo A."/>
            <person name="Gournas C."/>
            <person name="Habgood R."/>
            <person name="Hainaut M."/>
            <person name="Harispe M.L."/>
            <person name="Henrissat B."/>
            <person name="Hilden K.S."/>
            <person name="Hope R."/>
            <person name="Hossain A."/>
            <person name="Karabika E."/>
            <person name="Karaffa L."/>
            <person name="Karanyi Z."/>
            <person name="Krasevec N."/>
            <person name="Kuo A."/>
            <person name="Kusch H."/>
            <person name="LaButti K."/>
            <person name="Lagendijk E.L."/>
            <person name="Lapidus A."/>
            <person name="Levasseur A."/>
            <person name="Lindquist E."/>
            <person name="Lipzen A."/>
            <person name="Logrieco A.F."/>
            <person name="MacCabe A."/>
            <person name="Maekelae M.R."/>
            <person name="Malavazi I."/>
            <person name="Melin P."/>
            <person name="Meyer V."/>
            <person name="Mielnichuk N."/>
            <person name="Miskei M."/>
            <person name="Molnar A.P."/>
            <person name="Mule G."/>
            <person name="Ngan C.Y."/>
            <person name="Orejas M."/>
            <person name="Orosz E."/>
            <person name="Ouedraogo J.P."/>
            <person name="Overkamp K.M."/>
            <person name="Park H.-S."/>
            <person name="Perrone G."/>
            <person name="Piumi F."/>
            <person name="Punt P.J."/>
            <person name="Ram A.F."/>
            <person name="Ramon A."/>
            <person name="Rauscher S."/>
            <person name="Record E."/>
            <person name="Riano-Pachon D.M."/>
            <person name="Robert V."/>
            <person name="Roehrig J."/>
            <person name="Ruller R."/>
            <person name="Salamov A."/>
            <person name="Salih N.S."/>
            <person name="Samson R.A."/>
            <person name="Sandor E."/>
            <person name="Sanguinetti M."/>
            <person name="Schuetze T."/>
            <person name="Sepcic K."/>
            <person name="Shelest E."/>
            <person name="Sherlock G."/>
            <person name="Sophianopoulou V."/>
            <person name="Squina F.M."/>
            <person name="Sun H."/>
            <person name="Susca A."/>
            <person name="Todd R.B."/>
            <person name="Tsang A."/>
            <person name="Unkles S.E."/>
            <person name="van de Wiele N."/>
            <person name="van Rossen-Uffink D."/>
            <person name="Oliveira J.V."/>
            <person name="Vesth T.C."/>
            <person name="Visser J."/>
            <person name="Yu J.-H."/>
            <person name="Zhou M."/>
            <person name="Andersen M.R."/>
            <person name="Archer D.B."/>
            <person name="Baker S.E."/>
            <person name="Benoit I."/>
            <person name="Brakhage A.A."/>
            <person name="Braus G.H."/>
            <person name="Fischer R."/>
            <person name="Frisvad J.C."/>
            <person name="Goldman G.H."/>
            <person name="Houbraken J."/>
            <person name="Oakley B."/>
            <person name="Pocsi I."/>
            <person name="Scazzocchio C."/>
            <person name="Seiboth B."/>
            <person name="vanKuyk P.A."/>
            <person name="Wortman J."/>
            <person name="Dyer P.S."/>
            <person name="Grigoriev I.V."/>
        </authorList>
    </citation>
    <scope>NUCLEOTIDE SEQUENCE [LARGE SCALE GENOMIC DNA]</scope>
    <source>
        <strain evidence="7">CBS 106.47</strain>
    </source>
</reference>
<feature type="region of interest" description="Disordered" evidence="4">
    <location>
        <begin position="853"/>
        <end position="876"/>
    </location>
</feature>
<dbReference type="Pfam" id="PF04082">
    <property type="entry name" value="Fungal_trans"/>
    <property type="match status" value="1"/>
</dbReference>
<feature type="region of interest" description="Disordered" evidence="4">
    <location>
        <begin position="631"/>
        <end position="654"/>
    </location>
</feature>